<accession>A0A060UR39</accession>
<sequence length="176" mass="18550">MMNRYLTVSFTLATVILSGCGASHPCIHGKGGVCVGPREVWGITRHRDQVNPDKSTIKEQALARKLLRTAPGKNDVLPSLHPATATSGTTVAGGGTSQSQATAPDSGNTGTAPMMAPLHYPRPLISQPKVLRVWVAPYHGPEGNLHFPGMVYSIITPQTWTLGSGSAHTQIPVPVS</sequence>
<dbReference type="RefSeq" id="WP_035191335.1">
    <property type="nucleotide sequence ID" value="NZ_CCCS020000006.1"/>
</dbReference>
<protein>
    <submittedName>
        <fullName evidence="2">Type IV conjugative transfer system protein TraV</fullName>
    </submittedName>
</protein>
<dbReference type="PROSITE" id="PS51257">
    <property type="entry name" value="PROKAR_LIPOPROTEIN"/>
    <property type="match status" value="1"/>
</dbReference>
<evidence type="ECO:0000313" key="3">
    <source>
        <dbReference type="EMBL" id="SMH66665.1"/>
    </source>
</evidence>
<evidence type="ECO:0000313" key="4">
    <source>
        <dbReference type="Proteomes" id="UP000193925"/>
    </source>
</evidence>
<proteinExistence type="predicted"/>
<reference evidence="2" key="1">
    <citation type="submission" date="2014-03" db="EMBL/GenBank/DDBJ databases">
        <authorList>
            <person name="Genoscope - CEA"/>
        </authorList>
    </citation>
    <scope>NUCLEOTIDE SEQUENCE [LARGE SCALE GENOMIC DNA]</scope>
    <source>
        <strain evidence="2">CF27</strain>
    </source>
</reference>
<reference evidence="2" key="2">
    <citation type="submission" date="2014-07" db="EMBL/GenBank/DDBJ databases">
        <title>Initial genome analysis of the psychrotolerant acidophile Acidithiobacillus ferrivorans CF27: insights into iron and sulfur oxidation pathways and into biofilm formation.</title>
        <authorList>
            <person name="Talla E."/>
            <person name="Hedrich S."/>
            <person name="Mangenot S."/>
            <person name="Ji B."/>
            <person name="Johnson D.B."/>
            <person name="Barbe V."/>
            <person name="Bonnefoy V."/>
        </authorList>
    </citation>
    <scope>NUCLEOTIDE SEQUENCE [LARGE SCALE GENOMIC DNA]</scope>
    <source>
        <strain evidence="2">CF27</strain>
    </source>
</reference>
<feature type="compositionally biased region" description="Polar residues" evidence="1">
    <location>
        <begin position="101"/>
        <end position="111"/>
    </location>
</feature>
<dbReference type="Proteomes" id="UP000193925">
    <property type="component" value="Chromosome AFERRI"/>
</dbReference>
<gene>
    <name evidence="2" type="ORF">AFERRI_140049</name>
    <name evidence="3" type="ORF">AFERRI_40013</name>
</gene>
<organism evidence="2">
    <name type="scientific">Acidithiobacillus ferrivorans</name>
    <dbReference type="NCBI Taxonomy" id="160808"/>
    <lineage>
        <taxon>Bacteria</taxon>
        <taxon>Pseudomonadati</taxon>
        <taxon>Pseudomonadota</taxon>
        <taxon>Acidithiobacillia</taxon>
        <taxon>Acidithiobacillales</taxon>
        <taxon>Acidithiobacillaceae</taxon>
        <taxon>Acidithiobacillus</taxon>
    </lineage>
</organism>
<reference evidence="3 4" key="3">
    <citation type="submission" date="2017-03" db="EMBL/GenBank/DDBJ databases">
        <authorList>
            <person name="Regsiter A."/>
            <person name="William W."/>
        </authorList>
    </citation>
    <scope>NUCLEOTIDE SEQUENCE [LARGE SCALE GENOMIC DNA]</scope>
    <source>
        <strain evidence="3">PRJEB5721</strain>
    </source>
</reference>
<evidence type="ECO:0000256" key="1">
    <source>
        <dbReference type="SAM" id="MobiDB-lite"/>
    </source>
</evidence>
<dbReference type="NCBIfam" id="TIGR02747">
    <property type="entry name" value="TraV"/>
    <property type="match status" value="1"/>
</dbReference>
<dbReference type="EMBL" id="CCCS020000006">
    <property type="protein sequence ID" value="CDQ08984.1"/>
    <property type="molecule type" value="Genomic_DNA"/>
</dbReference>
<dbReference type="InterPro" id="IPR014118">
    <property type="entry name" value="T4SS_TraV"/>
</dbReference>
<dbReference type="Pfam" id="PF09676">
    <property type="entry name" value="TraV"/>
    <property type="match status" value="1"/>
</dbReference>
<keyword evidence="4" id="KW-1185">Reference proteome</keyword>
<name>A0A060UR39_9PROT</name>
<dbReference type="AlphaFoldDB" id="A0A060UR39"/>
<feature type="region of interest" description="Disordered" evidence="1">
    <location>
        <begin position="73"/>
        <end position="115"/>
    </location>
</feature>
<dbReference type="EMBL" id="LT841305">
    <property type="protein sequence ID" value="SMH66665.1"/>
    <property type="molecule type" value="Genomic_DNA"/>
</dbReference>
<evidence type="ECO:0000313" key="2">
    <source>
        <dbReference type="EMBL" id="CDQ08984.1"/>
    </source>
</evidence>